<organism evidence="1 2">
    <name type="scientific">Wickerhamomyces pijperi</name>
    <name type="common">Yeast</name>
    <name type="synonym">Pichia pijperi</name>
    <dbReference type="NCBI Taxonomy" id="599730"/>
    <lineage>
        <taxon>Eukaryota</taxon>
        <taxon>Fungi</taxon>
        <taxon>Dikarya</taxon>
        <taxon>Ascomycota</taxon>
        <taxon>Saccharomycotina</taxon>
        <taxon>Saccharomycetes</taxon>
        <taxon>Phaffomycetales</taxon>
        <taxon>Wickerhamomycetaceae</taxon>
        <taxon>Wickerhamomyces</taxon>
    </lineage>
</organism>
<evidence type="ECO:0000313" key="2">
    <source>
        <dbReference type="Proteomes" id="UP000774326"/>
    </source>
</evidence>
<reference evidence="1" key="2">
    <citation type="submission" date="2021-01" db="EMBL/GenBank/DDBJ databases">
        <authorList>
            <person name="Schikora-Tamarit M.A."/>
        </authorList>
    </citation>
    <scope>NUCLEOTIDE SEQUENCE</scope>
    <source>
        <strain evidence="1">CBS2887</strain>
    </source>
</reference>
<evidence type="ECO:0000313" key="1">
    <source>
        <dbReference type="EMBL" id="KAH3684080.1"/>
    </source>
</evidence>
<dbReference type="AlphaFoldDB" id="A0A9P8TMF0"/>
<name>A0A9P8TMF0_WICPI</name>
<comment type="caution">
    <text evidence="1">The sequence shown here is derived from an EMBL/GenBank/DDBJ whole genome shotgun (WGS) entry which is preliminary data.</text>
</comment>
<accession>A0A9P8TMF0</accession>
<dbReference type="EMBL" id="JAEUBG010002778">
    <property type="protein sequence ID" value="KAH3684080.1"/>
    <property type="molecule type" value="Genomic_DNA"/>
</dbReference>
<sequence length="69" mass="7542">MILNSGASTNLPFSSFNTNIKTLSSLNEPIPPINASSSILKWYSTEILISCEFLENVDIGEENLKALPL</sequence>
<reference evidence="1" key="1">
    <citation type="journal article" date="2021" name="Open Biol.">
        <title>Shared evolutionary footprints suggest mitochondrial oxidative damage underlies multiple complex I losses in fungi.</title>
        <authorList>
            <person name="Schikora-Tamarit M.A."/>
            <person name="Marcet-Houben M."/>
            <person name="Nosek J."/>
            <person name="Gabaldon T."/>
        </authorList>
    </citation>
    <scope>NUCLEOTIDE SEQUENCE</scope>
    <source>
        <strain evidence="1">CBS2887</strain>
    </source>
</reference>
<dbReference type="Proteomes" id="UP000774326">
    <property type="component" value="Unassembled WGS sequence"/>
</dbReference>
<proteinExistence type="predicted"/>
<gene>
    <name evidence="1" type="ORF">WICPIJ_004955</name>
</gene>
<keyword evidence="2" id="KW-1185">Reference proteome</keyword>
<protein>
    <submittedName>
        <fullName evidence="1">Uncharacterized protein</fullName>
    </submittedName>
</protein>